<keyword evidence="1" id="KW-0055">Arginine biosynthesis</keyword>
<dbReference type="SUPFAM" id="SSF56266">
    <property type="entry name" value="DmpA/ArgJ-like"/>
    <property type="match status" value="1"/>
</dbReference>
<dbReference type="InterPro" id="IPR002813">
    <property type="entry name" value="Arg_biosynth_ArgJ"/>
</dbReference>
<proteinExistence type="predicted"/>
<name>A0AAJ6V2Z8_POPEU</name>
<dbReference type="InterPro" id="IPR016117">
    <property type="entry name" value="ArgJ-like_dom_sf"/>
</dbReference>
<dbReference type="Proteomes" id="UP000694918">
    <property type="component" value="Unplaced"/>
</dbReference>
<dbReference type="AlphaFoldDB" id="A0AAJ6V2Z8"/>
<dbReference type="GO" id="GO:0004042">
    <property type="term" value="F:L-glutamate N-acetyltransferase activity"/>
    <property type="evidence" value="ECO:0007669"/>
    <property type="project" value="TreeGrafter"/>
</dbReference>
<organism evidence="3 4">
    <name type="scientific">Populus euphratica</name>
    <name type="common">Euphrates poplar</name>
    <dbReference type="NCBI Taxonomy" id="75702"/>
    <lineage>
        <taxon>Eukaryota</taxon>
        <taxon>Viridiplantae</taxon>
        <taxon>Streptophyta</taxon>
        <taxon>Embryophyta</taxon>
        <taxon>Tracheophyta</taxon>
        <taxon>Spermatophyta</taxon>
        <taxon>Magnoliopsida</taxon>
        <taxon>eudicotyledons</taxon>
        <taxon>Gunneridae</taxon>
        <taxon>Pentapetalae</taxon>
        <taxon>rosids</taxon>
        <taxon>fabids</taxon>
        <taxon>Malpighiales</taxon>
        <taxon>Salicaceae</taxon>
        <taxon>Saliceae</taxon>
        <taxon>Populus</taxon>
    </lineage>
</organism>
<dbReference type="GO" id="GO:0006592">
    <property type="term" value="P:ornithine biosynthetic process"/>
    <property type="evidence" value="ECO:0007669"/>
    <property type="project" value="TreeGrafter"/>
</dbReference>
<dbReference type="GO" id="GO:0004358">
    <property type="term" value="F:L-glutamate N-acetyltransferase activity, acting on acetyl-L-ornithine as donor"/>
    <property type="evidence" value="ECO:0007669"/>
    <property type="project" value="InterPro"/>
</dbReference>
<protein>
    <submittedName>
        <fullName evidence="4">Arginine biosynthesis bifunctional protein ArgJ, chloroplastic-like isoform X2</fullName>
    </submittedName>
</protein>
<accession>A0AAJ6V2Z8</accession>
<sequence>MATKFATFVVPGEVTAAKGFKAAGIYGGLRAEGEKPEHALVSCDVDATVAGPFTTDMVAAAPVLYYNNALDTSKTVFQSIIFALLVFGYL</sequence>
<keyword evidence="2" id="KW-0511">Multifunctional enzyme</keyword>
<keyword evidence="3" id="KW-1185">Reference proteome</keyword>
<dbReference type="GO" id="GO:0006526">
    <property type="term" value="P:L-arginine biosynthetic process"/>
    <property type="evidence" value="ECO:0007669"/>
    <property type="project" value="UniProtKB-KW"/>
</dbReference>
<reference evidence="4" key="1">
    <citation type="submission" date="2025-08" db="UniProtKB">
        <authorList>
            <consortium name="RefSeq"/>
        </authorList>
    </citation>
    <scope>IDENTIFICATION</scope>
</reference>
<dbReference type="GeneID" id="105136631"/>
<gene>
    <name evidence="4" type="primary">LOC105136631</name>
</gene>
<evidence type="ECO:0000313" key="3">
    <source>
        <dbReference type="Proteomes" id="UP000694918"/>
    </source>
</evidence>
<evidence type="ECO:0000313" key="4">
    <source>
        <dbReference type="RefSeq" id="XP_011040345.1"/>
    </source>
</evidence>
<evidence type="ECO:0000256" key="2">
    <source>
        <dbReference type="ARBA" id="ARBA00023268"/>
    </source>
</evidence>
<dbReference type="RefSeq" id="XP_011040345.1">
    <property type="nucleotide sequence ID" value="XM_011042043.1"/>
</dbReference>
<dbReference type="PANTHER" id="PTHR23100">
    <property type="entry name" value="ARGININE BIOSYNTHESIS BIFUNCTIONAL PROTEIN ARGJ"/>
    <property type="match status" value="1"/>
</dbReference>
<dbReference type="PANTHER" id="PTHR23100:SF0">
    <property type="entry name" value="ARGININE BIOSYNTHESIS BIFUNCTIONAL PROTEIN ARGJ, MITOCHONDRIAL"/>
    <property type="match status" value="1"/>
</dbReference>
<evidence type="ECO:0000256" key="1">
    <source>
        <dbReference type="ARBA" id="ARBA00022571"/>
    </source>
</evidence>
<dbReference type="Gene3D" id="3.60.70.12">
    <property type="entry name" value="L-amino peptidase D-ALA esterase/amidase"/>
    <property type="match status" value="1"/>
</dbReference>
<keyword evidence="1" id="KW-0028">Amino-acid biosynthesis</keyword>